<dbReference type="InterPro" id="IPR004378">
    <property type="entry name" value="F420H2_quin_Rdtase"/>
</dbReference>
<dbReference type="InterPro" id="IPR012349">
    <property type="entry name" value="Split_barrel_FMN-bd"/>
</dbReference>
<comment type="similarity">
    <text evidence="1">Belongs to the F420H(2)-dependent quinone reductase family.</text>
</comment>
<dbReference type="AlphaFoldDB" id="A0AB39Y3Q3"/>
<evidence type="ECO:0000256" key="3">
    <source>
        <dbReference type="SAM" id="MobiDB-lite"/>
    </source>
</evidence>
<dbReference type="Pfam" id="PF04075">
    <property type="entry name" value="F420H2_quin_red"/>
    <property type="match status" value="1"/>
</dbReference>
<feature type="region of interest" description="Disordered" evidence="3">
    <location>
        <begin position="1"/>
        <end position="20"/>
    </location>
</feature>
<dbReference type="NCBIfam" id="TIGR00026">
    <property type="entry name" value="hi_GC_TIGR00026"/>
    <property type="match status" value="1"/>
</dbReference>
<protein>
    <submittedName>
        <fullName evidence="4">Nitroreductase family deazaflavin-dependent oxidoreductase</fullName>
    </submittedName>
</protein>
<proteinExistence type="inferred from homology"/>
<organism evidence="4">
    <name type="scientific">Streptomyces sp. R33</name>
    <dbReference type="NCBI Taxonomy" id="3238629"/>
    <lineage>
        <taxon>Bacteria</taxon>
        <taxon>Bacillati</taxon>
        <taxon>Actinomycetota</taxon>
        <taxon>Actinomycetes</taxon>
        <taxon>Kitasatosporales</taxon>
        <taxon>Streptomycetaceae</taxon>
        <taxon>Streptomyces</taxon>
    </lineage>
</organism>
<gene>
    <name evidence="4" type="ORF">AB5J51_16120</name>
</gene>
<dbReference type="EMBL" id="CP165727">
    <property type="protein sequence ID" value="XDV64351.1"/>
    <property type="molecule type" value="Genomic_DNA"/>
</dbReference>
<accession>A0AB39Y3Q3</accession>
<feature type="compositionally biased region" description="Basic and acidic residues" evidence="3">
    <location>
        <begin position="7"/>
        <end position="20"/>
    </location>
</feature>
<dbReference type="GO" id="GO:0005886">
    <property type="term" value="C:plasma membrane"/>
    <property type="evidence" value="ECO:0007669"/>
    <property type="project" value="TreeGrafter"/>
</dbReference>
<evidence type="ECO:0000313" key="4">
    <source>
        <dbReference type="EMBL" id="XDV64351.1"/>
    </source>
</evidence>
<evidence type="ECO:0000256" key="1">
    <source>
        <dbReference type="ARBA" id="ARBA00008710"/>
    </source>
</evidence>
<dbReference type="Gene3D" id="2.30.110.10">
    <property type="entry name" value="Electron Transport, Fmn-binding Protein, Chain A"/>
    <property type="match status" value="1"/>
</dbReference>
<reference evidence="4" key="1">
    <citation type="submission" date="2024-08" db="EMBL/GenBank/DDBJ databases">
        <authorList>
            <person name="Yu S.T."/>
        </authorList>
    </citation>
    <scope>NUCLEOTIDE SEQUENCE</scope>
    <source>
        <strain evidence="4">R33</strain>
    </source>
</reference>
<name>A0AB39Y3Q3_9ACTN</name>
<dbReference type="GO" id="GO:0016491">
    <property type="term" value="F:oxidoreductase activity"/>
    <property type="evidence" value="ECO:0007669"/>
    <property type="project" value="InterPro"/>
</dbReference>
<evidence type="ECO:0000256" key="2">
    <source>
        <dbReference type="ARBA" id="ARBA00049106"/>
    </source>
</evidence>
<dbReference type="PANTHER" id="PTHR39428">
    <property type="entry name" value="F420H(2)-DEPENDENT QUINONE REDUCTASE RV1261C"/>
    <property type="match status" value="1"/>
</dbReference>
<sequence length="158" mass="17740">MQTITIDWDHPTDPKPGRERDHVREHVRDYVTTGGLDGHLWHGVPTLLLTTVDRTTGRTARTPLIYVEDAGRHIVLAADWGAPEHPAWYRNLAAHPEVRLQVGPAVFQATARTACPIERDVYWPAMTALWPLFDDYRTAAAPREIPLVILEPAPGRCA</sequence>
<dbReference type="GO" id="GO:0070967">
    <property type="term" value="F:coenzyme F420 binding"/>
    <property type="evidence" value="ECO:0007669"/>
    <property type="project" value="TreeGrafter"/>
</dbReference>
<dbReference type="RefSeq" id="WP_078987286.1">
    <property type="nucleotide sequence ID" value="NZ_CP165727.1"/>
</dbReference>
<dbReference type="PANTHER" id="PTHR39428:SF3">
    <property type="entry name" value="DEAZAFLAVIN-DEPENDENT NITROREDUCTASE"/>
    <property type="match status" value="1"/>
</dbReference>
<comment type="catalytic activity">
    <reaction evidence="2">
        <text>oxidized coenzyme F420-(gamma-L-Glu)(n) + a quinol + H(+) = reduced coenzyme F420-(gamma-L-Glu)(n) + a quinone</text>
        <dbReference type="Rhea" id="RHEA:39663"/>
        <dbReference type="Rhea" id="RHEA-COMP:12939"/>
        <dbReference type="Rhea" id="RHEA-COMP:14378"/>
        <dbReference type="ChEBI" id="CHEBI:15378"/>
        <dbReference type="ChEBI" id="CHEBI:24646"/>
        <dbReference type="ChEBI" id="CHEBI:132124"/>
        <dbReference type="ChEBI" id="CHEBI:133980"/>
        <dbReference type="ChEBI" id="CHEBI:139511"/>
    </reaction>
</comment>